<proteinExistence type="inferred from homology"/>
<gene>
    <name evidence="11" type="ORF">NDI37_00165</name>
</gene>
<dbReference type="Proteomes" id="UP001442494">
    <property type="component" value="Unassembled WGS sequence"/>
</dbReference>
<keyword evidence="6 7" id="KW-0472">Membrane</keyword>
<reference evidence="11 12" key="1">
    <citation type="submission" date="2022-04" db="EMBL/GenBank/DDBJ databases">
        <title>Positive selection, recombination, and allopatry shape intraspecific diversity of widespread and dominant cyanobacteria.</title>
        <authorList>
            <person name="Wei J."/>
            <person name="Shu W."/>
            <person name="Hu C."/>
        </authorList>
    </citation>
    <scope>NUCLEOTIDE SEQUENCE [LARGE SCALE GENOMIC DNA]</scope>
    <source>
        <strain evidence="11 12">GB2-A5</strain>
    </source>
</reference>
<evidence type="ECO:0000256" key="3">
    <source>
        <dbReference type="ARBA" id="ARBA00022475"/>
    </source>
</evidence>
<feature type="domain" description="Mechanosensitive ion channel transmembrane helices 2/3" evidence="10">
    <location>
        <begin position="225"/>
        <end position="261"/>
    </location>
</feature>
<dbReference type="InterPro" id="IPR045275">
    <property type="entry name" value="MscS_archaea/bacteria_type"/>
</dbReference>
<organism evidence="11 12">
    <name type="scientific">Funiculus sociatus GB2-A5</name>
    <dbReference type="NCBI Taxonomy" id="2933946"/>
    <lineage>
        <taxon>Bacteria</taxon>
        <taxon>Bacillati</taxon>
        <taxon>Cyanobacteriota</taxon>
        <taxon>Cyanophyceae</taxon>
        <taxon>Coleofasciculales</taxon>
        <taxon>Coleofasciculaceae</taxon>
        <taxon>Funiculus</taxon>
    </lineage>
</organism>
<feature type="domain" description="Mechanosensitive ion channel MscS" evidence="8">
    <location>
        <begin position="263"/>
        <end position="327"/>
    </location>
</feature>
<evidence type="ECO:0000256" key="2">
    <source>
        <dbReference type="ARBA" id="ARBA00008017"/>
    </source>
</evidence>
<dbReference type="SUPFAM" id="SSF50182">
    <property type="entry name" value="Sm-like ribonucleoproteins"/>
    <property type="match status" value="1"/>
</dbReference>
<dbReference type="InterPro" id="IPR006685">
    <property type="entry name" value="MscS_channel_2nd"/>
</dbReference>
<keyword evidence="5 7" id="KW-1133">Transmembrane helix</keyword>
<evidence type="ECO:0000256" key="5">
    <source>
        <dbReference type="ARBA" id="ARBA00022989"/>
    </source>
</evidence>
<dbReference type="Gene3D" id="2.30.30.60">
    <property type="match status" value="1"/>
</dbReference>
<comment type="subcellular location">
    <subcellularLocation>
        <location evidence="1">Cell membrane</location>
        <topology evidence="1">Multi-pass membrane protein</topology>
    </subcellularLocation>
</comment>
<evidence type="ECO:0000259" key="8">
    <source>
        <dbReference type="Pfam" id="PF00924"/>
    </source>
</evidence>
<dbReference type="SUPFAM" id="SSF82861">
    <property type="entry name" value="Mechanosensitive channel protein MscS (YggB), transmembrane region"/>
    <property type="match status" value="1"/>
</dbReference>
<dbReference type="InterPro" id="IPR011014">
    <property type="entry name" value="MscS_channel_TM-2"/>
</dbReference>
<dbReference type="Gene3D" id="1.10.287.1260">
    <property type="match status" value="1"/>
</dbReference>
<dbReference type="Pfam" id="PF21088">
    <property type="entry name" value="MS_channel_1st"/>
    <property type="match status" value="1"/>
</dbReference>
<name>A0ABV0JHH8_9CYAN</name>
<evidence type="ECO:0000313" key="11">
    <source>
        <dbReference type="EMBL" id="MEP0862894.1"/>
    </source>
</evidence>
<accession>A0ABV0JHH8</accession>
<protein>
    <submittedName>
        <fullName evidence="11">Mechanosensitive ion channel</fullName>
    </submittedName>
</protein>
<feature type="transmembrane region" description="Helical" evidence="7">
    <location>
        <begin position="244"/>
        <end position="264"/>
    </location>
</feature>
<comment type="caution">
    <text evidence="11">The sequence shown here is derived from an EMBL/GenBank/DDBJ whole genome shotgun (WGS) entry which is preliminary data.</text>
</comment>
<keyword evidence="3" id="KW-1003">Cell membrane</keyword>
<sequence>MKNLFHRSTRNKIHRFQILIVITGVLFTATPAGTQEMPTSKPTPVRVYGEELYFADVTVRGYPVFQVGSLAGLSAKERSQIINRRIASVLAQPEALGQVAVKPDDPKKIATLQVNNRVLMTVTQQDARDFSLPVEVLAQRWARQLNRALEKPSLAIDVGQRLYITVRDLLRDTISKLPSILGALVVIGITWGFAKGMRYVTLKWAQKTEGDRSAEILLGRVGYGGVWVIGSVVALGVLGLNFGALLGAVGLTSVAIGFGLKEIFSNYISGMILLAGRPFRLGDQVVIKEFEGTITQIQLRATTLNTYDGRKVYIPNQEVFQASITNNTAYSYRRSSVTVGITYKADINTATQVITDAVVQVEGVQSNPPPEVLVRELAAGNVGMEIRFWVNSRRLEFLKTTSSANQAIKEALHKAGIEIPTEIYTVLVRNSQNDAAGDRDSQRLFPNGNPIR</sequence>
<dbReference type="SUPFAM" id="SSF82689">
    <property type="entry name" value="Mechanosensitive channel protein MscS (YggB), C-terminal domain"/>
    <property type="match status" value="1"/>
</dbReference>
<evidence type="ECO:0000313" key="12">
    <source>
        <dbReference type="Proteomes" id="UP001442494"/>
    </source>
</evidence>
<dbReference type="EMBL" id="JAMPKK010000001">
    <property type="protein sequence ID" value="MEP0862894.1"/>
    <property type="molecule type" value="Genomic_DNA"/>
</dbReference>
<dbReference type="PANTHER" id="PTHR30221:SF1">
    <property type="entry name" value="SMALL-CONDUCTANCE MECHANOSENSITIVE CHANNEL"/>
    <property type="match status" value="1"/>
</dbReference>
<comment type="similarity">
    <text evidence="2">Belongs to the MscS (TC 1.A.23) family.</text>
</comment>
<feature type="domain" description="Mechanosensitive ion channel MscS C-terminal" evidence="9">
    <location>
        <begin position="337"/>
        <end position="419"/>
    </location>
</feature>
<dbReference type="InterPro" id="IPR049142">
    <property type="entry name" value="MS_channel_1st"/>
</dbReference>
<dbReference type="Pfam" id="PF00924">
    <property type="entry name" value="MS_channel_2nd"/>
    <property type="match status" value="1"/>
</dbReference>
<evidence type="ECO:0000259" key="10">
    <source>
        <dbReference type="Pfam" id="PF21088"/>
    </source>
</evidence>
<evidence type="ECO:0000256" key="4">
    <source>
        <dbReference type="ARBA" id="ARBA00022692"/>
    </source>
</evidence>
<evidence type="ECO:0000256" key="7">
    <source>
        <dbReference type="SAM" id="Phobius"/>
    </source>
</evidence>
<dbReference type="InterPro" id="IPR049278">
    <property type="entry name" value="MS_channel_C"/>
</dbReference>
<evidence type="ECO:0000256" key="6">
    <source>
        <dbReference type="ARBA" id="ARBA00023136"/>
    </source>
</evidence>
<feature type="transmembrane region" description="Helical" evidence="7">
    <location>
        <begin position="177"/>
        <end position="196"/>
    </location>
</feature>
<evidence type="ECO:0000256" key="1">
    <source>
        <dbReference type="ARBA" id="ARBA00004651"/>
    </source>
</evidence>
<keyword evidence="12" id="KW-1185">Reference proteome</keyword>
<dbReference type="Pfam" id="PF21082">
    <property type="entry name" value="MS_channel_3rd"/>
    <property type="match status" value="1"/>
</dbReference>
<dbReference type="PANTHER" id="PTHR30221">
    <property type="entry name" value="SMALL-CONDUCTANCE MECHANOSENSITIVE CHANNEL"/>
    <property type="match status" value="1"/>
</dbReference>
<dbReference type="InterPro" id="IPR023408">
    <property type="entry name" value="MscS_beta-dom_sf"/>
</dbReference>
<evidence type="ECO:0000259" key="9">
    <source>
        <dbReference type="Pfam" id="PF21082"/>
    </source>
</evidence>
<dbReference type="InterPro" id="IPR011066">
    <property type="entry name" value="MscS_channel_C_sf"/>
</dbReference>
<dbReference type="InterPro" id="IPR010920">
    <property type="entry name" value="LSM_dom_sf"/>
</dbReference>
<dbReference type="Gene3D" id="3.30.70.100">
    <property type="match status" value="1"/>
</dbReference>
<feature type="transmembrane region" description="Helical" evidence="7">
    <location>
        <begin position="217"/>
        <end position="238"/>
    </location>
</feature>
<keyword evidence="4 7" id="KW-0812">Transmembrane</keyword>
<dbReference type="RefSeq" id="WP_190424184.1">
    <property type="nucleotide sequence ID" value="NZ_JAMPKK010000001.1"/>
</dbReference>